<name>A0A8H7NMB1_BIOOC</name>
<accession>A0A8H7NMB1</accession>
<dbReference type="EMBL" id="JADCTT010000001">
    <property type="protein sequence ID" value="KAF9758358.1"/>
    <property type="molecule type" value="Genomic_DNA"/>
</dbReference>
<evidence type="ECO:0000313" key="1">
    <source>
        <dbReference type="EMBL" id="KAF9758358.1"/>
    </source>
</evidence>
<reference evidence="1" key="1">
    <citation type="submission" date="2020-10" db="EMBL/GenBank/DDBJ databases">
        <title>High-Quality Genome Resource of Clonostachys rosea strain S41 by Oxford Nanopore Long-Read Sequencing.</title>
        <authorList>
            <person name="Wang H."/>
        </authorList>
    </citation>
    <scope>NUCLEOTIDE SEQUENCE</scope>
    <source>
        <strain evidence="1">S41</strain>
    </source>
</reference>
<proteinExistence type="predicted"/>
<organism evidence="1 2">
    <name type="scientific">Bionectria ochroleuca</name>
    <name type="common">Gliocladium roseum</name>
    <dbReference type="NCBI Taxonomy" id="29856"/>
    <lineage>
        <taxon>Eukaryota</taxon>
        <taxon>Fungi</taxon>
        <taxon>Dikarya</taxon>
        <taxon>Ascomycota</taxon>
        <taxon>Pezizomycotina</taxon>
        <taxon>Sordariomycetes</taxon>
        <taxon>Hypocreomycetidae</taxon>
        <taxon>Hypocreales</taxon>
        <taxon>Bionectriaceae</taxon>
        <taxon>Clonostachys</taxon>
    </lineage>
</organism>
<dbReference type="Proteomes" id="UP000616885">
    <property type="component" value="Unassembled WGS sequence"/>
</dbReference>
<evidence type="ECO:0000313" key="2">
    <source>
        <dbReference type="Proteomes" id="UP000616885"/>
    </source>
</evidence>
<gene>
    <name evidence="1" type="ORF">IM811_000052</name>
</gene>
<sequence length="400" mass="44759">MVHSWPRLRLCLSPHGNPLEFLADADRREPLFGELAQEANLGTPKPSLSSHLLKNWQVIQVLDSFDAIRDSLPSTLRLLLDACNGFGQGSLRQLLDSTSRSSTIDPTSLSIQHAILIHLAVSCQSLQDLSSQQTTASIYFKSVLDRQWMLWNTVHGRIAISAATAYCLVNTWARPLHALGALQPAMPSLERMAVRAKNDRQLAALARVYYILQSDILTEVDEFSSDTILSDRSSNLVAMLSSNPPEVMRPLATSPSQATVNTEIESNSDGILWLRSHMNKILSLYTPVQAYARPHQLKDLVFGLAEDLRLWYQSLPMERQFPRDIMTFTLHGASFPLGNAHRDLALRYFACVFFLHRPVLYFFLHKDMEDAIQPPLLKAQHLIIVHGCGSLAAIVSKVLS</sequence>
<comment type="caution">
    <text evidence="1">The sequence shown here is derived from an EMBL/GenBank/DDBJ whole genome shotgun (WGS) entry which is preliminary data.</text>
</comment>
<dbReference type="AlphaFoldDB" id="A0A8H7NMB1"/>
<evidence type="ECO:0008006" key="3">
    <source>
        <dbReference type="Google" id="ProtNLM"/>
    </source>
</evidence>
<protein>
    <recommendedName>
        <fullName evidence="3">Transcription factor domain-containing protein</fullName>
    </recommendedName>
</protein>